<organism evidence="2 3">
    <name type="scientific">Pyrococcus horikoshii (strain ATCC 700860 / DSM 12428 / JCM 9974 / NBRC 100139 / OT-3)</name>
    <dbReference type="NCBI Taxonomy" id="70601"/>
    <lineage>
        <taxon>Archaea</taxon>
        <taxon>Methanobacteriati</taxon>
        <taxon>Methanobacteriota</taxon>
        <taxon>Thermococci</taxon>
        <taxon>Thermococcales</taxon>
        <taxon>Thermococcaceae</taxon>
        <taxon>Pyrococcus</taxon>
    </lineage>
</organism>
<reference evidence="2 3" key="1">
    <citation type="journal article" date="1998" name="DNA Res.">
        <title>Complete sequence and gene organization of the genome of a hyper-thermophilic archaebacterium, Pyrococcus horikoshii OT3.</title>
        <authorList>
            <person name="Kawarabayasi Y."/>
            <person name="Sawada M."/>
            <person name="Horikawa H."/>
            <person name="Haikawa Y."/>
            <person name="Hino Y."/>
            <person name="Yamamoto S."/>
            <person name="Sekine M."/>
            <person name="Baba S."/>
            <person name="Kosugi H."/>
            <person name="Hosoyama A."/>
            <person name="Nagai Y."/>
            <person name="Sakai M."/>
            <person name="Ogura K."/>
            <person name="Otuka R."/>
            <person name="Nakazawa H."/>
            <person name="Takamiya M."/>
            <person name="Ohfuku Y."/>
            <person name="Funahashi T."/>
            <person name="Tanaka T."/>
            <person name="Kudoh Y."/>
            <person name="Yamazaki J."/>
            <person name="Kushida N."/>
            <person name="Oguchi A."/>
            <person name="Aoki K."/>
            <person name="Nakamura Y."/>
            <person name="Robb T.F."/>
            <person name="Horikoshi K."/>
            <person name="Masuchi Y."/>
            <person name="Shizuya H."/>
            <person name="Kikuchi H."/>
        </authorList>
    </citation>
    <scope>NUCLEOTIDE SEQUENCE [LARGE SCALE GENOMIC DNA]</scope>
    <source>
        <strain evidence="3">ATCC 700860 / DSM 12428 / JCM 9974 / NBRC 100139 / OT-3</strain>
    </source>
</reference>
<evidence type="ECO:0000313" key="2">
    <source>
        <dbReference type="EMBL" id="BAA30494.1"/>
    </source>
</evidence>
<gene>
    <name evidence="2" type="ordered locus">PH1388</name>
</gene>
<dbReference type="PIR" id="F71011">
    <property type="entry name" value="F71011"/>
</dbReference>
<name>O50096_PYRHO</name>
<dbReference type="EnsemblBacteria" id="BAA30494">
    <property type="protein sequence ID" value="BAA30494"/>
    <property type="gene ID" value="BAA30494"/>
</dbReference>
<dbReference type="KEGG" id="pho:PH1388"/>
<accession>O50096</accession>
<feature type="transmembrane region" description="Helical" evidence="1">
    <location>
        <begin position="76"/>
        <end position="102"/>
    </location>
</feature>
<keyword evidence="1" id="KW-0472">Membrane</keyword>
<feature type="transmembrane region" description="Helical" evidence="1">
    <location>
        <begin position="12"/>
        <end position="35"/>
    </location>
</feature>
<proteinExistence type="predicted"/>
<sequence length="119" mass="11993">MIPMVLPSSSIPIASFFAHTPSLIFLSAKAIFLATENINPTASSATLLELAAGALTTSIPFSLAASTSMLSKPTPALAITLSFGALSITLLVTLGLLLTIIASTSLTSSTSLSSSGYSS</sequence>
<keyword evidence="3" id="KW-1185">Reference proteome</keyword>
<protein>
    <submittedName>
        <fullName evidence="2">Uncharacterized protein</fullName>
    </submittedName>
</protein>
<dbReference type="EMBL" id="BA000001">
    <property type="protein sequence ID" value="BAA30494.1"/>
    <property type="molecule type" value="Genomic_DNA"/>
</dbReference>
<keyword evidence="1" id="KW-1133">Transmembrane helix</keyword>
<evidence type="ECO:0000313" key="3">
    <source>
        <dbReference type="Proteomes" id="UP000000752"/>
    </source>
</evidence>
<dbReference type="Proteomes" id="UP000000752">
    <property type="component" value="Chromosome"/>
</dbReference>
<keyword evidence="1" id="KW-0812">Transmembrane</keyword>
<evidence type="ECO:0000256" key="1">
    <source>
        <dbReference type="SAM" id="Phobius"/>
    </source>
</evidence>
<dbReference type="AlphaFoldDB" id="O50096"/>
<feature type="transmembrane region" description="Helical" evidence="1">
    <location>
        <begin position="47"/>
        <end position="70"/>
    </location>
</feature>